<evidence type="ECO:0000313" key="13">
    <source>
        <dbReference type="Proteomes" id="UP000182334"/>
    </source>
</evidence>
<evidence type="ECO:0000256" key="7">
    <source>
        <dbReference type="ARBA" id="ARBA00034892"/>
    </source>
</evidence>
<sequence length="452" mass="50794">MLRRQFCRYASTFRSTTALKRPVFDIRAILARSDEMRTSMERRGERDTSRLDFILENRQKEIDLQNERNRLVNERKSLGSRMAGLVKQGNLEEKADLQNKLLDFKTRISAVEADLDALSEKIHNAVESLPNWLDCSVPQDPLEPEVVQVIGGTSLMEIESSMPVNQNDHKKIGEALGLMEFVAASRISGSSWYYLVGDGALLEQALVQYALRRARQKGYRMVVPPSIVKSEVVNACGFKPKDQNNEKQVYEIEGEDLSLTGTAEIPLGALHSSSTIDLPRKYVGVSRSYRAEAGARGKDTTGLYRVHEFTKVELFHFTDSSRSEKDLEELRLFQTSIIEDLGLRAKMLNMPTTDLGAPAMKKYDCEAWMPGRGSWGELTSCSNCGDYQARRLGIRHKNSAGKLDYVHTLNGTAMAVPRVIVAIIEQNYDPQTKSVKIPSPLVPYMDGKTHIT</sequence>
<dbReference type="InterPro" id="IPR015866">
    <property type="entry name" value="Ser-tRNA-synth_1_N"/>
</dbReference>
<evidence type="ECO:0000256" key="5">
    <source>
        <dbReference type="ARBA" id="ARBA00023146"/>
    </source>
</evidence>
<evidence type="ECO:0000256" key="1">
    <source>
        <dbReference type="ARBA" id="ARBA00012840"/>
    </source>
</evidence>
<organism evidence="12 13">
    <name type="scientific">Sungouiella intermedia</name>
    <dbReference type="NCBI Taxonomy" id="45354"/>
    <lineage>
        <taxon>Eukaryota</taxon>
        <taxon>Fungi</taxon>
        <taxon>Dikarya</taxon>
        <taxon>Ascomycota</taxon>
        <taxon>Saccharomycotina</taxon>
        <taxon>Pichiomycetes</taxon>
        <taxon>Metschnikowiaceae</taxon>
        <taxon>Sungouiella</taxon>
    </lineage>
</organism>
<dbReference type="Gene3D" id="1.10.287.40">
    <property type="entry name" value="Serine-tRNA synthetase, tRNA binding domain"/>
    <property type="match status" value="1"/>
</dbReference>
<dbReference type="InterPro" id="IPR006195">
    <property type="entry name" value="aa-tRNA-synth_II"/>
</dbReference>
<dbReference type="OrthoDB" id="10264585at2759"/>
<accession>A0A1L0BL67</accession>
<dbReference type="Pfam" id="PF02403">
    <property type="entry name" value="Seryl_tRNA_N"/>
    <property type="match status" value="1"/>
</dbReference>
<evidence type="ECO:0000313" key="12">
    <source>
        <dbReference type="EMBL" id="SGZ52105.1"/>
    </source>
</evidence>
<dbReference type="InterPro" id="IPR002317">
    <property type="entry name" value="Ser-tRNA-ligase_type_1"/>
</dbReference>
<dbReference type="UniPathway" id="UPA00906">
    <property type="reaction ID" value="UER00895"/>
</dbReference>
<feature type="binding site" evidence="9">
    <location>
        <begin position="290"/>
        <end position="292"/>
    </location>
    <ligand>
        <name>ATP</name>
        <dbReference type="ChEBI" id="CHEBI:30616"/>
    </ligand>
</feature>
<dbReference type="GO" id="GO:0004828">
    <property type="term" value="F:serine-tRNA ligase activity"/>
    <property type="evidence" value="ECO:0007669"/>
    <property type="project" value="UniProtKB-EC"/>
</dbReference>
<dbReference type="GO" id="GO:0005524">
    <property type="term" value="F:ATP binding"/>
    <property type="evidence" value="ECO:0007669"/>
    <property type="project" value="UniProtKB-KW"/>
</dbReference>
<dbReference type="PROSITE" id="PS50862">
    <property type="entry name" value="AA_TRNA_LIGASE_II"/>
    <property type="match status" value="1"/>
</dbReference>
<feature type="binding site" evidence="8">
    <location>
        <position position="313"/>
    </location>
    <ligand>
        <name>L-serine</name>
        <dbReference type="ChEBI" id="CHEBI:33384"/>
    </ligand>
</feature>
<dbReference type="Pfam" id="PF00587">
    <property type="entry name" value="tRNA-synt_2b"/>
    <property type="match status" value="1"/>
</dbReference>
<evidence type="ECO:0000256" key="4">
    <source>
        <dbReference type="ARBA" id="ARBA00022840"/>
    </source>
</evidence>
<feature type="binding site" evidence="8">
    <location>
        <position position="290"/>
    </location>
    <ligand>
        <name>L-serine</name>
        <dbReference type="ChEBI" id="CHEBI:33384"/>
    </ligand>
</feature>
<keyword evidence="3" id="KW-0547">Nucleotide-binding</keyword>
<evidence type="ECO:0000259" key="11">
    <source>
        <dbReference type="PROSITE" id="PS50862"/>
    </source>
</evidence>
<keyword evidence="4 9" id="KW-0067">ATP-binding</keyword>
<evidence type="ECO:0000256" key="10">
    <source>
        <dbReference type="SAM" id="Coils"/>
    </source>
</evidence>
<dbReference type="Proteomes" id="UP000182334">
    <property type="component" value="Chromosome III"/>
</dbReference>
<evidence type="ECO:0000256" key="6">
    <source>
        <dbReference type="ARBA" id="ARBA00031113"/>
    </source>
</evidence>
<evidence type="ECO:0000256" key="2">
    <source>
        <dbReference type="ARBA" id="ARBA00022598"/>
    </source>
</evidence>
<reference evidence="12 13" key="1">
    <citation type="submission" date="2016-10" db="EMBL/GenBank/DDBJ databases">
        <authorList>
            <person name="de Groot N.N."/>
        </authorList>
    </citation>
    <scope>NUCLEOTIDE SEQUENCE [LARGE SCALE GENOMIC DNA]</scope>
    <source>
        <strain evidence="12 13">CBS 141442</strain>
    </source>
</reference>
<protein>
    <recommendedName>
        <fullName evidence="1">serine--tRNA ligase</fullName>
        <ecNumber evidence="1">6.1.1.11</ecNumber>
    </recommendedName>
    <alternativeName>
        <fullName evidence="6">Seryl-tRNA synthetase</fullName>
    </alternativeName>
    <alternativeName>
        <fullName evidence="7">Seryl-tRNA(Ser) synthetase</fullName>
    </alternativeName>
</protein>
<keyword evidence="13" id="KW-1185">Reference proteome</keyword>
<name>A0A1L0BL67_9ASCO</name>
<feature type="binding site" evidence="8">
    <location>
        <position position="410"/>
    </location>
    <ligand>
        <name>L-serine</name>
        <dbReference type="ChEBI" id="CHEBI:33384"/>
    </ligand>
</feature>
<dbReference type="Gene3D" id="3.30.930.10">
    <property type="entry name" value="Bira Bifunctional Protein, Domain 2"/>
    <property type="match status" value="1"/>
</dbReference>
<dbReference type="SUPFAM" id="SSF55681">
    <property type="entry name" value="Class II aaRS and biotin synthetases"/>
    <property type="match status" value="1"/>
</dbReference>
<proteinExistence type="predicted"/>
<keyword evidence="5" id="KW-0030">Aminoacyl-tRNA synthetase</keyword>
<dbReference type="InterPro" id="IPR002314">
    <property type="entry name" value="aa-tRNA-synt_IIb"/>
</dbReference>
<keyword evidence="10" id="KW-0175">Coiled coil</keyword>
<feature type="coiled-coil region" evidence="10">
    <location>
        <begin position="94"/>
        <end position="128"/>
    </location>
</feature>
<feature type="binding site" evidence="9">
    <location>
        <begin position="306"/>
        <end position="309"/>
    </location>
    <ligand>
        <name>ATP</name>
        <dbReference type="ChEBI" id="CHEBI:30616"/>
    </ligand>
</feature>
<feature type="binding site" evidence="8">
    <location>
        <position position="262"/>
    </location>
    <ligand>
        <name>L-serine</name>
        <dbReference type="ChEBI" id="CHEBI:33384"/>
    </ligand>
</feature>
<dbReference type="EC" id="6.1.1.11" evidence="1"/>
<feature type="binding site" evidence="9">
    <location>
        <begin position="377"/>
        <end position="380"/>
    </location>
    <ligand>
        <name>ATP</name>
        <dbReference type="ChEBI" id="CHEBI:30616"/>
    </ligand>
</feature>
<feature type="domain" description="Aminoacyl-transfer RNA synthetases class-II family profile" evidence="11">
    <location>
        <begin position="168"/>
        <end position="438"/>
    </location>
</feature>
<keyword evidence="2" id="KW-0436">Ligase</keyword>
<gene>
    <name evidence="12" type="ORF">SAMEA4029010_CIC11G00000003234</name>
</gene>
<evidence type="ECO:0000256" key="3">
    <source>
        <dbReference type="ARBA" id="ARBA00022741"/>
    </source>
</evidence>
<dbReference type="InterPro" id="IPR045864">
    <property type="entry name" value="aa-tRNA-synth_II/BPL/LPL"/>
</dbReference>
<dbReference type="PRINTS" id="PR00981">
    <property type="entry name" value="TRNASYNTHSER"/>
</dbReference>
<dbReference type="STRING" id="45354.A0A1L0BL67"/>
<dbReference type="EMBL" id="LT635758">
    <property type="protein sequence ID" value="SGZ52105.1"/>
    <property type="molecule type" value="Genomic_DNA"/>
</dbReference>
<dbReference type="GO" id="GO:0006434">
    <property type="term" value="P:seryl-tRNA aminoacylation"/>
    <property type="evidence" value="ECO:0007669"/>
    <property type="project" value="InterPro"/>
</dbReference>
<feature type="site" description="Important for serine binding" evidence="8">
    <location>
        <position position="412"/>
    </location>
</feature>
<dbReference type="InterPro" id="IPR042103">
    <property type="entry name" value="SerRS_1_N_sf"/>
</dbReference>
<dbReference type="SUPFAM" id="SSF46589">
    <property type="entry name" value="tRNA-binding arm"/>
    <property type="match status" value="1"/>
</dbReference>
<dbReference type="PIRSF" id="PIRSF001529">
    <property type="entry name" value="Ser-tRNA-synth_IIa"/>
    <property type="match status" value="1"/>
</dbReference>
<dbReference type="InterPro" id="IPR010978">
    <property type="entry name" value="tRNA-bd_arm"/>
</dbReference>
<dbReference type="AlphaFoldDB" id="A0A1L0BL67"/>
<evidence type="ECO:0000256" key="9">
    <source>
        <dbReference type="PIRSR" id="PIRSR001529-2"/>
    </source>
</evidence>
<dbReference type="PANTHER" id="PTHR11778">
    <property type="entry name" value="SERYL-TRNA SYNTHETASE"/>
    <property type="match status" value="1"/>
</dbReference>
<evidence type="ECO:0000256" key="8">
    <source>
        <dbReference type="PIRSR" id="PIRSR001529-1"/>
    </source>
</evidence>
<dbReference type="NCBIfam" id="TIGR00414">
    <property type="entry name" value="serS"/>
    <property type="match status" value="1"/>
</dbReference>